<dbReference type="AlphaFoldDB" id="A0AAN6M1V2"/>
<sequence length="403" mass="46012">MAEIDIATANIENMQIEKSGRREILVLLAICATRTEFAKMTAQHAYEIQKYVTSLEFPLLSQTALQFALFKTYAIPTISSLLCSTRQLSEAENAGRRYADTSILIAEFLSWAPDSERANSAIARMNYLHGLYQKSGKISNDDMLYTLSLFVLELRRWIDTYEWRKLTDMEVCAIGTLWKSIGDAMAISFEALLHGPDNFMDGLQFVEDLQKWADAYESRVMVPNAFNHKVAEETTNLLLFDVPEVLLPAGRQAVVAMMSERLRKAMIYDAPSPLAVACVHSLIGIRKFVLRWLLPPRPYRFRFRYFTDRPDPKTGRYYQLPWLGEPWYVKSGFLARFSLDSFLRRITGRPYPDGKNFQPEGYNILEMGPQSLEKLGVKECQTTRDRLMGANRGRCPFGTAGGK</sequence>
<dbReference type="EMBL" id="WVTA01000005">
    <property type="protein sequence ID" value="KAK3209580.1"/>
    <property type="molecule type" value="Genomic_DNA"/>
</dbReference>
<gene>
    <name evidence="1" type="ORF">GRF29_44g55126</name>
</gene>
<proteinExistence type="predicted"/>
<comment type="caution">
    <text evidence="1">The sequence shown here is derived from an EMBL/GenBank/DDBJ whole genome shotgun (WGS) entry which is preliminary data.</text>
</comment>
<protein>
    <recommendedName>
        <fullName evidence="3">ER-bound oxygenase mpaB/mpaB'/Rubber oxygenase catalytic domain-containing protein</fullName>
    </recommendedName>
</protein>
<dbReference type="PANTHER" id="PTHR36124:SF1">
    <property type="entry name" value="ER-BOUND OXYGENASE MPAB_MPAB'_RUBBER OXYGENASE CATALYTIC DOMAIN-CONTAINING PROTEIN"/>
    <property type="match status" value="1"/>
</dbReference>
<organism evidence="1 2">
    <name type="scientific">Pseudopithomyces chartarum</name>
    <dbReference type="NCBI Taxonomy" id="1892770"/>
    <lineage>
        <taxon>Eukaryota</taxon>
        <taxon>Fungi</taxon>
        <taxon>Dikarya</taxon>
        <taxon>Ascomycota</taxon>
        <taxon>Pezizomycotina</taxon>
        <taxon>Dothideomycetes</taxon>
        <taxon>Pleosporomycetidae</taxon>
        <taxon>Pleosporales</taxon>
        <taxon>Massarineae</taxon>
        <taxon>Didymosphaeriaceae</taxon>
        <taxon>Pseudopithomyces</taxon>
    </lineage>
</organism>
<dbReference type="PANTHER" id="PTHR36124">
    <property type="match status" value="1"/>
</dbReference>
<evidence type="ECO:0000313" key="2">
    <source>
        <dbReference type="Proteomes" id="UP001280581"/>
    </source>
</evidence>
<reference evidence="1 2" key="1">
    <citation type="submission" date="2021-02" db="EMBL/GenBank/DDBJ databases">
        <title>Genome assembly of Pseudopithomyces chartarum.</title>
        <authorList>
            <person name="Jauregui R."/>
            <person name="Singh J."/>
            <person name="Voisey C."/>
        </authorList>
    </citation>
    <scope>NUCLEOTIDE SEQUENCE [LARGE SCALE GENOMIC DNA]</scope>
    <source>
        <strain evidence="1 2">AGR01</strain>
    </source>
</reference>
<name>A0AAN6M1V2_9PLEO</name>
<keyword evidence="2" id="KW-1185">Reference proteome</keyword>
<evidence type="ECO:0000313" key="1">
    <source>
        <dbReference type="EMBL" id="KAK3209580.1"/>
    </source>
</evidence>
<dbReference type="Proteomes" id="UP001280581">
    <property type="component" value="Unassembled WGS sequence"/>
</dbReference>
<dbReference type="GO" id="GO:0016491">
    <property type="term" value="F:oxidoreductase activity"/>
    <property type="evidence" value="ECO:0007669"/>
    <property type="project" value="InterPro"/>
</dbReference>
<accession>A0AAN6M1V2</accession>
<dbReference type="InterPro" id="IPR046366">
    <property type="entry name" value="MPAB"/>
</dbReference>
<evidence type="ECO:0008006" key="3">
    <source>
        <dbReference type="Google" id="ProtNLM"/>
    </source>
</evidence>